<sequence length="109" mass="12494">MSKSKEEIYNEFNDVVNMAPSELEDWLQTDKSKGVGQDSGDGEAIGHKSGKKIIAIKKKNKEDLTQADYDHMNKVIGYVKRHKAQEPEGNVRETDWRYSLQNWGHDPCK</sequence>
<dbReference type="PANTHER" id="PTHR40630:SF1">
    <property type="entry name" value="DNA-BINDING PROTEIN"/>
    <property type="match status" value="1"/>
</dbReference>
<dbReference type="PANTHER" id="PTHR40630">
    <property type="entry name" value="POSSIBLE DNA-BINDING PROTEIN"/>
    <property type="match status" value="1"/>
</dbReference>
<protein>
    <submittedName>
        <fullName evidence="1">DNA-binding protein</fullName>
    </submittedName>
</protein>
<dbReference type="AlphaFoldDB" id="A0A0P7AVV0"/>
<dbReference type="Pfam" id="PF11338">
    <property type="entry name" value="DUF3140"/>
    <property type="match status" value="1"/>
</dbReference>
<comment type="caution">
    <text evidence="1">The sequence shown here is derived from an EMBL/GenBank/DDBJ whole genome shotgun (WGS) entry which is preliminary data.</text>
</comment>
<name>A0A0P7AVV0_9FLAO</name>
<keyword evidence="1" id="KW-0238">DNA-binding</keyword>
<dbReference type="EMBL" id="LDJX01000003">
    <property type="protein sequence ID" value="KPM32102.1"/>
    <property type="molecule type" value="Genomic_DNA"/>
</dbReference>
<dbReference type="Proteomes" id="UP000050280">
    <property type="component" value="Unassembled WGS sequence"/>
</dbReference>
<evidence type="ECO:0000313" key="1">
    <source>
        <dbReference type="EMBL" id="KPM32102.1"/>
    </source>
</evidence>
<organism evidence="1 2">
    <name type="scientific">Croceitalea dokdonensis DOKDO 023</name>
    <dbReference type="NCBI Taxonomy" id="1300341"/>
    <lineage>
        <taxon>Bacteria</taxon>
        <taxon>Pseudomonadati</taxon>
        <taxon>Bacteroidota</taxon>
        <taxon>Flavobacteriia</taxon>
        <taxon>Flavobacteriales</taxon>
        <taxon>Flavobacteriaceae</taxon>
        <taxon>Croceitalea</taxon>
    </lineage>
</organism>
<dbReference type="InterPro" id="IPR021487">
    <property type="entry name" value="DUF3140"/>
</dbReference>
<accession>A0A0P7AVV0</accession>
<dbReference type="STRING" id="1300341.I595_1751"/>
<proteinExistence type="predicted"/>
<gene>
    <name evidence="1" type="ORF">I595_1751</name>
</gene>
<dbReference type="RefSeq" id="WP_054558905.1">
    <property type="nucleotide sequence ID" value="NZ_LDJX01000003.1"/>
</dbReference>
<evidence type="ECO:0000313" key="2">
    <source>
        <dbReference type="Proteomes" id="UP000050280"/>
    </source>
</evidence>
<dbReference type="GO" id="GO:0003677">
    <property type="term" value="F:DNA binding"/>
    <property type="evidence" value="ECO:0007669"/>
    <property type="project" value="UniProtKB-KW"/>
</dbReference>
<dbReference type="OrthoDB" id="513524at2"/>
<keyword evidence="2" id="KW-1185">Reference proteome</keyword>
<reference evidence="1 2" key="1">
    <citation type="submission" date="2015-09" db="EMBL/GenBank/DDBJ databases">
        <title>Genome sequence of the marine flavobacterium Croceitalea dokdonensis DOKDO 023 that contains proton- and sodium-pumping rhodopsins.</title>
        <authorList>
            <person name="Kwon S.-K."/>
            <person name="Lee H.K."/>
            <person name="Kwak M.-J."/>
            <person name="Kim J.F."/>
        </authorList>
    </citation>
    <scope>NUCLEOTIDE SEQUENCE [LARGE SCALE GENOMIC DNA]</scope>
    <source>
        <strain evidence="1 2">DOKDO 023</strain>
    </source>
</reference>